<evidence type="ECO:0000256" key="5">
    <source>
        <dbReference type="ARBA" id="ARBA00022741"/>
    </source>
</evidence>
<dbReference type="CDD" id="cd11534">
    <property type="entry name" value="NTP-PPase_HisIE_like"/>
    <property type="match status" value="1"/>
</dbReference>
<keyword evidence="7 9" id="KW-0067">ATP-binding</keyword>
<sequence>MASERPVKTKSPAKKASTKKTASKKAETGKRSVAKSAVTAKKGGAKKSASAPSKTVKRAVRTGGAVAQTATLDGATASVLDRLFEVVTARRDADPNISHSARLLSRGTAKVAQKFGEEAVECLIEAVAGRSDKLVGESADVLYHLIVMWVDAGVHPAEIWNELHRREGTSGIAEKQSRATARVQES</sequence>
<accession>A0ABT1W9E7</accession>
<evidence type="ECO:0000256" key="4">
    <source>
        <dbReference type="ARBA" id="ARBA00022605"/>
    </source>
</evidence>
<feature type="compositionally biased region" description="Basic residues" evidence="10">
    <location>
        <begin position="11"/>
        <end position="23"/>
    </location>
</feature>
<evidence type="ECO:0000313" key="11">
    <source>
        <dbReference type="EMBL" id="MCQ8279507.1"/>
    </source>
</evidence>
<evidence type="ECO:0000313" key="12">
    <source>
        <dbReference type="Proteomes" id="UP001524587"/>
    </source>
</evidence>
<evidence type="ECO:0000256" key="6">
    <source>
        <dbReference type="ARBA" id="ARBA00022801"/>
    </source>
</evidence>
<evidence type="ECO:0000256" key="1">
    <source>
        <dbReference type="ARBA" id="ARBA00001460"/>
    </source>
</evidence>
<dbReference type="Proteomes" id="UP001524587">
    <property type="component" value="Unassembled WGS sequence"/>
</dbReference>
<protein>
    <recommendedName>
        <fullName evidence="9">Phosphoribosyl-ATP pyrophosphatase</fullName>
        <shortName evidence="9">PRA-PH</shortName>
        <ecNumber evidence="9">3.6.1.31</ecNumber>
    </recommendedName>
</protein>
<dbReference type="NCBIfam" id="TIGR03188">
    <property type="entry name" value="histidine_hisI"/>
    <property type="match status" value="1"/>
</dbReference>
<feature type="region of interest" description="Disordered" evidence="10">
    <location>
        <begin position="1"/>
        <end position="56"/>
    </location>
</feature>
<comment type="pathway">
    <text evidence="2 9">Amino-acid biosynthesis; L-histidine biosynthesis; L-histidine from 5-phospho-alpha-D-ribose 1-diphosphate: step 2/9.</text>
</comment>
<dbReference type="EC" id="3.6.1.31" evidence="9"/>
<keyword evidence="9" id="KW-0963">Cytoplasm</keyword>
<evidence type="ECO:0000256" key="7">
    <source>
        <dbReference type="ARBA" id="ARBA00022840"/>
    </source>
</evidence>
<evidence type="ECO:0000256" key="8">
    <source>
        <dbReference type="ARBA" id="ARBA00023102"/>
    </source>
</evidence>
<dbReference type="Gene3D" id="1.10.287.1080">
    <property type="entry name" value="MazG-like"/>
    <property type="match status" value="1"/>
</dbReference>
<evidence type="ECO:0000256" key="10">
    <source>
        <dbReference type="SAM" id="MobiDB-lite"/>
    </source>
</evidence>
<proteinExistence type="inferred from homology"/>
<dbReference type="SUPFAM" id="SSF101386">
    <property type="entry name" value="all-alpha NTP pyrophosphatases"/>
    <property type="match status" value="1"/>
</dbReference>
<dbReference type="PANTHER" id="PTHR42945:SF1">
    <property type="entry name" value="HISTIDINE BIOSYNTHESIS BIFUNCTIONAL PROTEIN HIS7"/>
    <property type="match status" value="1"/>
</dbReference>
<dbReference type="GO" id="GO:0004636">
    <property type="term" value="F:phosphoribosyl-ATP diphosphatase activity"/>
    <property type="evidence" value="ECO:0007669"/>
    <property type="project" value="UniProtKB-EC"/>
</dbReference>
<keyword evidence="4 9" id="KW-0028">Amino-acid biosynthesis</keyword>
<dbReference type="Pfam" id="PF01503">
    <property type="entry name" value="PRA-PH"/>
    <property type="match status" value="1"/>
</dbReference>
<dbReference type="PANTHER" id="PTHR42945">
    <property type="entry name" value="HISTIDINE BIOSYNTHESIS BIFUNCTIONAL PROTEIN"/>
    <property type="match status" value="1"/>
</dbReference>
<dbReference type="InterPro" id="IPR021130">
    <property type="entry name" value="PRib-ATP_PPHydrolase-like"/>
</dbReference>
<feature type="compositionally biased region" description="Low complexity" evidence="10">
    <location>
        <begin position="34"/>
        <end position="54"/>
    </location>
</feature>
<dbReference type="EMBL" id="JAMSKV010000013">
    <property type="protein sequence ID" value="MCQ8279507.1"/>
    <property type="molecule type" value="Genomic_DNA"/>
</dbReference>
<dbReference type="HAMAP" id="MF_01020">
    <property type="entry name" value="HisE"/>
    <property type="match status" value="1"/>
</dbReference>
<name>A0ABT1W9E7_9PROT</name>
<dbReference type="InterPro" id="IPR008179">
    <property type="entry name" value="HisE"/>
</dbReference>
<dbReference type="RefSeq" id="WP_422865069.1">
    <property type="nucleotide sequence ID" value="NZ_JAMSKV010000013.1"/>
</dbReference>
<organism evidence="11 12">
    <name type="scientific">Endosaccharibacter trunci</name>
    <dbReference type="NCBI Taxonomy" id="2812733"/>
    <lineage>
        <taxon>Bacteria</taxon>
        <taxon>Pseudomonadati</taxon>
        <taxon>Pseudomonadota</taxon>
        <taxon>Alphaproteobacteria</taxon>
        <taxon>Acetobacterales</taxon>
        <taxon>Acetobacteraceae</taxon>
        <taxon>Endosaccharibacter</taxon>
    </lineage>
</organism>
<evidence type="ECO:0000256" key="9">
    <source>
        <dbReference type="HAMAP-Rule" id="MF_01020"/>
    </source>
</evidence>
<gene>
    <name evidence="9" type="primary">hisE</name>
    <name evidence="11" type="ORF">NFI95_13760</name>
</gene>
<keyword evidence="8 9" id="KW-0368">Histidine biosynthesis</keyword>
<keyword evidence="6 9" id="KW-0378">Hydrolase</keyword>
<comment type="caution">
    <text evidence="11">The sequence shown here is derived from an EMBL/GenBank/DDBJ whole genome shotgun (WGS) entry which is preliminary data.</text>
</comment>
<comment type="catalytic activity">
    <reaction evidence="1 9">
        <text>1-(5-phospho-beta-D-ribosyl)-ATP + H2O = 1-(5-phospho-beta-D-ribosyl)-5'-AMP + diphosphate + H(+)</text>
        <dbReference type="Rhea" id="RHEA:22828"/>
        <dbReference type="ChEBI" id="CHEBI:15377"/>
        <dbReference type="ChEBI" id="CHEBI:15378"/>
        <dbReference type="ChEBI" id="CHEBI:33019"/>
        <dbReference type="ChEBI" id="CHEBI:59457"/>
        <dbReference type="ChEBI" id="CHEBI:73183"/>
        <dbReference type="EC" id="3.6.1.31"/>
    </reaction>
</comment>
<comment type="similarity">
    <text evidence="3 9">Belongs to the PRA-PH family.</text>
</comment>
<dbReference type="NCBIfam" id="NF001613">
    <property type="entry name" value="PRK00400.1-5"/>
    <property type="match status" value="1"/>
</dbReference>
<evidence type="ECO:0000256" key="2">
    <source>
        <dbReference type="ARBA" id="ARBA00005204"/>
    </source>
</evidence>
<keyword evidence="12" id="KW-1185">Reference proteome</keyword>
<evidence type="ECO:0000256" key="3">
    <source>
        <dbReference type="ARBA" id="ARBA00009392"/>
    </source>
</evidence>
<keyword evidence="5 9" id="KW-0547">Nucleotide-binding</keyword>
<reference evidence="11 12" key="1">
    <citation type="submission" date="2022-06" db="EMBL/GenBank/DDBJ databases">
        <title>Endosaccharibacter gen. nov., sp. nov., endophytic bacteria isolated from sugarcane.</title>
        <authorList>
            <person name="Pitiwittayakul N."/>
            <person name="Yukphan P."/>
            <person name="Charoenyingcharoen P."/>
            <person name="Tanasupawat S."/>
        </authorList>
    </citation>
    <scope>NUCLEOTIDE SEQUENCE [LARGE SCALE GENOMIC DNA]</scope>
    <source>
        <strain evidence="11 12">KSS8</strain>
    </source>
</reference>
<comment type="subcellular location">
    <subcellularLocation>
        <location evidence="9">Cytoplasm</location>
    </subcellularLocation>
</comment>